<dbReference type="Gene3D" id="3.60.21.10">
    <property type="match status" value="1"/>
</dbReference>
<evidence type="ECO:0000256" key="3">
    <source>
        <dbReference type="ARBA" id="ARBA00022801"/>
    </source>
</evidence>
<protein>
    <recommendedName>
        <fullName evidence="5">Bis(5'-nucleosyl)-tetraphosphatase, symmetrical</fullName>
        <ecNumber evidence="5">3.6.1.41</ecNumber>
    </recommendedName>
    <alternativeName>
        <fullName evidence="5">Ap4A hydrolase</fullName>
    </alternativeName>
    <alternativeName>
        <fullName evidence="5">Diadenosine 5',5'''-P1,P4-tetraphosphate pyrophosphohydrolase</fullName>
    </alternativeName>
    <alternativeName>
        <fullName evidence="5">Diadenosine tetraphosphatase</fullName>
    </alternativeName>
</protein>
<gene>
    <name evidence="5 7" type="primary">apaH</name>
    <name evidence="7" type="ORF">PIGHUM_02161</name>
</gene>
<dbReference type="InterPro" id="IPR004617">
    <property type="entry name" value="ApaH"/>
</dbReference>
<evidence type="ECO:0000313" key="8">
    <source>
        <dbReference type="Proteomes" id="UP000277294"/>
    </source>
</evidence>
<comment type="function">
    <text evidence="1 5">Hydrolyzes diadenosine 5',5'''-P1,P4-tetraphosphate to yield ADP.</text>
</comment>
<dbReference type="Proteomes" id="UP000277294">
    <property type="component" value="Unassembled WGS sequence"/>
</dbReference>
<name>A0A3P4B1E0_9BURK</name>
<dbReference type="InterPro" id="IPR029052">
    <property type="entry name" value="Metallo-depent_PP-like"/>
</dbReference>
<dbReference type="PANTHER" id="PTHR40942:SF4">
    <property type="entry name" value="CYTOCHROME C5"/>
    <property type="match status" value="1"/>
</dbReference>
<dbReference type="Pfam" id="PF00149">
    <property type="entry name" value="Metallophos"/>
    <property type="match status" value="1"/>
</dbReference>
<dbReference type="OrthoDB" id="9807890at2"/>
<dbReference type="NCBIfam" id="NF001204">
    <property type="entry name" value="PRK00166.1"/>
    <property type="match status" value="1"/>
</dbReference>
<dbReference type="PANTHER" id="PTHR40942">
    <property type="match status" value="1"/>
</dbReference>
<dbReference type="EC" id="3.6.1.41" evidence="5"/>
<evidence type="ECO:0000256" key="2">
    <source>
        <dbReference type="ARBA" id="ARBA00005419"/>
    </source>
</evidence>
<sequence length="273" mass="29455">MSTWVIGDVQGCCAPLEALLGQPDIAHDADARFWFAGDLVNRGPASLATLRRVMAMGDRAVAVLGNHDLHLLAVAAGLRKPGKSDTIQEILDAPDAADILTWLRHRPLAHFQHGHLMVHAGVLPSWTAAQTLALAGEVEATLRGPDWPTFLAQMYGNAPATWVDGLQGVDRLRVIVNALTRMRFCAADGTMEFAVKDAAKHAPPGFMPWFDVPGRATESVTVVFGHWSTLGLLQRPGLLGLDTGCVWGGRLTAARLNDHKLVQVACRQFQAPD</sequence>
<comment type="catalytic activity">
    <reaction evidence="4 5">
        <text>P(1),P(4)-bis(5'-adenosyl) tetraphosphate + H2O = 2 ADP + 2 H(+)</text>
        <dbReference type="Rhea" id="RHEA:24252"/>
        <dbReference type="ChEBI" id="CHEBI:15377"/>
        <dbReference type="ChEBI" id="CHEBI:15378"/>
        <dbReference type="ChEBI" id="CHEBI:58141"/>
        <dbReference type="ChEBI" id="CHEBI:456216"/>
        <dbReference type="EC" id="3.6.1.41"/>
    </reaction>
</comment>
<feature type="domain" description="Calcineurin-like phosphoesterase" evidence="6">
    <location>
        <begin position="1"/>
        <end position="98"/>
    </location>
</feature>
<evidence type="ECO:0000259" key="6">
    <source>
        <dbReference type="Pfam" id="PF00149"/>
    </source>
</evidence>
<dbReference type="AlphaFoldDB" id="A0A3P4B1E0"/>
<reference evidence="7 8" key="1">
    <citation type="submission" date="2018-10" db="EMBL/GenBank/DDBJ databases">
        <authorList>
            <person name="Criscuolo A."/>
        </authorList>
    </citation>
    <scope>NUCLEOTIDE SEQUENCE [LARGE SCALE GENOMIC DNA]</scope>
    <source>
        <strain evidence="7">DnA1</strain>
    </source>
</reference>
<dbReference type="NCBIfam" id="TIGR00668">
    <property type="entry name" value="apaH"/>
    <property type="match status" value="1"/>
</dbReference>
<dbReference type="SUPFAM" id="SSF56300">
    <property type="entry name" value="Metallo-dependent phosphatases"/>
    <property type="match status" value="1"/>
</dbReference>
<dbReference type="GO" id="GO:0008803">
    <property type="term" value="F:bis(5'-nucleosyl)-tetraphosphatase (symmetrical) activity"/>
    <property type="evidence" value="ECO:0007669"/>
    <property type="project" value="UniProtKB-UniRule"/>
</dbReference>
<proteinExistence type="inferred from homology"/>
<dbReference type="CDD" id="cd07422">
    <property type="entry name" value="MPP_ApaH"/>
    <property type="match status" value="1"/>
</dbReference>
<evidence type="ECO:0000256" key="1">
    <source>
        <dbReference type="ARBA" id="ARBA00003413"/>
    </source>
</evidence>
<evidence type="ECO:0000313" key="7">
    <source>
        <dbReference type="EMBL" id="VCU70094.1"/>
    </source>
</evidence>
<dbReference type="PIRSF" id="PIRSF000903">
    <property type="entry name" value="B5n-ttraPtase_sm"/>
    <property type="match status" value="1"/>
</dbReference>
<organism evidence="7 8">
    <name type="scientific">Pigmentiphaga humi</name>
    <dbReference type="NCBI Taxonomy" id="2478468"/>
    <lineage>
        <taxon>Bacteria</taxon>
        <taxon>Pseudomonadati</taxon>
        <taxon>Pseudomonadota</taxon>
        <taxon>Betaproteobacteria</taxon>
        <taxon>Burkholderiales</taxon>
        <taxon>Alcaligenaceae</taxon>
        <taxon>Pigmentiphaga</taxon>
    </lineage>
</organism>
<evidence type="ECO:0000256" key="4">
    <source>
        <dbReference type="ARBA" id="ARBA00049417"/>
    </source>
</evidence>
<dbReference type="HAMAP" id="MF_00199">
    <property type="entry name" value="ApaH"/>
    <property type="match status" value="1"/>
</dbReference>
<accession>A0A3P4B1E0</accession>
<dbReference type="RefSeq" id="WP_124079605.1">
    <property type="nucleotide sequence ID" value="NZ_UWPJ01000017.1"/>
</dbReference>
<dbReference type="InterPro" id="IPR004843">
    <property type="entry name" value="Calcineurin-like_PHP"/>
</dbReference>
<evidence type="ECO:0000256" key="5">
    <source>
        <dbReference type="HAMAP-Rule" id="MF_00199"/>
    </source>
</evidence>
<dbReference type="EMBL" id="UWPJ01000017">
    <property type="protein sequence ID" value="VCU70094.1"/>
    <property type="molecule type" value="Genomic_DNA"/>
</dbReference>
<comment type="similarity">
    <text evidence="2 5">Belongs to the Ap4A hydrolase family.</text>
</comment>
<keyword evidence="3 5" id="KW-0378">Hydrolase</keyword>
<keyword evidence="8" id="KW-1185">Reference proteome</keyword>